<dbReference type="EMBL" id="BAABCW010000009">
    <property type="protein sequence ID" value="GAA3509972.1"/>
    <property type="molecule type" value="Genomic_DNA"/>
</dbReference>
<reference evidence="5" key="1">
    <citation type="journal article" date="2019" name="Int. J. Syst. Evol. Microbiol.">
        <title>The Global Catalogue of Microorganisms (GCM) 10K type strain sequencing project: providing services to taxonomists for standard genome sequencing and annotation.</title>
        <authorList>
            <consortium name="The Broad Institute Genomics Platform"/>
            <consortium name="The Broad Institute Genome Sequencing Center for Infectious Disease"/>
            <person name="Wu L."/>
            <person name="Ma J."/>
        </authorList>
    </citation>
    <scope>NUCLEOTIDE SEQUENCE [LARGE SCALE GENOMIC DNA]</scope>
    <source>
        <strain evidence="5">JCM 17106</strain>
    </source>
</reference>
<keyword evidence="2" id="KW-1133">Transmembrane helix</keyword>
<sequence length="256" mass="30446">MGDKTSSFEFWEIVAHFLATFIKAFLVWITNYYLLYIVKPKISSTLTFIFIFIILNGLNTIVAYWLGMFLFPKFGVIASENGLYLVLRHLFVIIPTLIVLNYLNYRTINQDLQNKYNKLQNQFLDATVHNSNHILENKTTKKYTYNFLVLFRNKIIPIASENIAFFHLEHGNLFLFTFDDKKFLFQKKLNKLEKELDPSNFFRINRQSIIHRKSVVEMIRLDDRRLKILVNIPTDFDIIVSRSNVNDFIEWYNSNT</sequence>
<keyword evidence="2" id="KW-0812">Transmembrane</keyword>
<evidence type="ECO:0000259" key="3">
    <source>
        <dbReference type="PROSITE" id="PS50930"/>
    </source>
</evidence>
<evidence type="ECO:0000313" key="5">
    <source>
        <dbReference type="Proteomes" id="UP001500459"/>
    </source>
</evidence>
<evidence type="ECO:0000313" key="4">
    <source>
        <dbReference type="EMBL" id="GAA3509972.1"/>
    </source>
</evidence>
<evidence type="ECO:0000256" key="1">
    <source>
        <dbReference type="SAM" id="Coils"/>
    </source>
</evidence>
<feature type="transmembrane region" description="Helical" evidence="2">
    <location>
        <begin position="86"/>
        <end position="105"/>
    </location>
</feature>
<dbReference type="Pfam" id="PF04397">
    <property type="entry name" value="LytTR"/>
    <property type="match status" value="1"/>
</dbReference>
<feature type="transmembrane region" description="Helical" evidence="2">
    <location>
        <begin position="13"/>
        <end position="34"/>
    </location>
</feature>
<protein>
    <submittedName>
        <fullName evidence="4">LytTR family DNA-binding domain-containing protein</fullName>
    </submittedName>
</protein>
<feature type="domain" description="HTH LytTR-type" evidence="3">
    <location>
        <begin position="154"/>
        <end position="254"/>
    </location>
</feature>
<keyword evidence="2" id="KW-0472">Membrane</keyword>
<dbReference type="SMART" id="SM00850">
    <property type="entry name" value="LytTR"/>
    <property type="match status" value="1"/>
</dbReference>
<dbReference type="Gene3D" id="2.40.50.1020">
    <property type="entry name" value="LytTr DNA-binding domain"/>
    <property type="match status" value="1"/>
</dbReference>
<organism evidence="4 5">
    <name type="scientific">Aquimarina addita</name>
    <dbReference type="NCBI Taxonomy" id="870485"/>
    <lineage>
        <taxon>Bacteria</taxon>
        <taxon>Pseudomonadati</taxon>
        <taxon>Bacteroidota</taxon>
        <taxon>Flavobacteriia</taxon>
        <taxon>Flavobacteriales</taxon>
        <taxon>Flavobacteriaceae</taxon>
        <taxon>Aquimarina</taxon>
    </lineage>
</organism>
<name>A0ABP6UNI2_9FLAO</name>
<dbReference type="InterPro" id="IPR007492">
    <property type="entry name" value="LytTR_DNA-bd_dom"/>
</dbReference>
<accession>A0ABP6UNI2</accession>
<evidence type="ECO:0000256" key="2">
    <source>
        <dbReference type="SAM" id="Phobius"/>
    </source>
</evidence>
<keyword evidence="5" id="KW-1185">Reference proteome</keyword>
<comment type="caution">
    <text evidence="4">The sequence shown here is derived from an EMBL/GenBank/DDBJ whole genome shotgun (WGS) entry which is preliminary data.</text>
</comment>
<feature type="transmembrane region" description="Helical" evidence="2">
    <location>
        <begin position="46"/>
        <end position="66"/>
    </location>
</feature>
<proteinExistence type="predicted"/>
<dbReference type="PROSITE" id="PS50930">
    <property type="entry name" value="HTH_LYTTR"/>
    <property type="match status" value="1"/>
</dbReference>
<keyword evidence="1" id="KW-0175">Coiled coil</keyword>
<feature type="coiled-coil region" evidence="1">
    <location>
        <begin position="102"/>
        <end position="129"/>
    </location>
</feature>
<keyword evidence="4" id="KW-0238">DNA-binding</keyword>
<dbReference type="GO" id="GO:0003677">
    <property type="term" value="F:DNA binding"/>
    <property type="evidence" value="ECO:0007669"/>
    <property type="project" value="UniProtKB-KW"/>
</dbReference>
<gene>
    <name evidence="4" type="ORF">GCM10022393_23690</name>
</gene>
<dbReference type="Proteomes" id="UP001500459">
    <property type="component" value="Unassembled WGS sequence"/>
</dbReference>